<feature type="domain" description="Protein kinase" evidence="2">
    <location>
        <begin position="239"/>
        <end position="619"/>
    </location>
</feature>
<evidence type="ECO:0000256" key="1">
    <source>
        <dbReference type="SAM" id="MobiDB-lite"/>
    </source>
</evidence>
<name>A0A409X473_PSICY</name>
<dbReference type="Gene3D" id="1.10.510.10">
    <property type="entry name" value="Transferase(Phosphotransferase) domain 1"/>
    <property type="match status" value="1"/>
</dbReference>
<feature type="compositionally biased region" description="Basic residues" evidence="1">
    <location>
        <begin position="715"/>
        <end position="724"/>
    </location>
</feature>
<dbReference type="GO" id="GO:0004672">
    <property type="term" value="F:protein kinase activity"/>
    <property type="evidence" value="ECO:0007669"/>
    <property type="project" value="InterPro"/>
</dbReference>
<dbReference type="InterPro" id="IPR011009">
    <property type="entry name" value="Kinase-like_dom_sf"/>
</dbReference>
<dbReference type="PROSITE" id="PS50011">
    <property type="entry name" value="PROTEIN_KINASE_DOM"/>
    <property type="match status" value="1"/>
</dbReference>
<proteinExistence type="predicted"/>
<feature type="region of interest" description="Disordered" evidence="1">
    <location>
        <begin position="686"/>
        <end position="724"/>
    </location>
</feature>
<dbReference type="OrthoDB" id="312874at2759"/>
<accession>A0A409X473</accession>
<protein>
    <recommendedName>
        <fullName evidence="2">Protein kinase domain-containing protein</fullName>
    </recommendedName>
</protein>
<keyword evidence="4" id="KW-1185">Reference proteome</keyword>
<dbReference type="Pfam" id="PF17667">
    <property type="entry name" value="Pkinase_fungal"/>
    <property type="match status" value="1"/>
</dbReference>
<dbReference type="SUPFAM" id="SSF56112">
    <property type="entry name" value="Protein kinase-like (PK-like)"/>
    <property type="match status" value="1"/>
</dbReference>
<gene>
    <name evidence="3" type="ORF">CVT25_006731</name>
</gene>
<evidence type="ECO:0000313" key="4">
    <source>
        <dbReference type="Proteomes" id="UP000283269"/>
    </source>
</evidence>
<dbReference type="PANTHER" id="PTHR38248">
    <property type="entry name" value="FUNK1 6"/>
    <property type="match status" value="1"/>
</dbReference>
<dbReference type="InParanoid" id="A0A409X473"/>
<dbReference type="Proteomes" id="UP000283269">
    <property type="component" value="Unassembled WGS sequence"/>
</dbReference>
<dbReference type="EMBL" id="NHYD01002687">
    <property type="protein sequence ID" value="PPQ85561.1"/>
    <property type="molecule type" value="Genomic_DNA"/>
</dbReference>
<dbReference type="AlphaFoldDB" id="A0A409X473"/>
<organism evidence="3 4">
    <name type="scientific">Psilocybe cyanescens</name>
    <dbReference type="NCBI Taxonomy" id="93625"/>
    <lineage>
        <taxon>Eukaryota</taxon>
        <taxon>Fungi</taxon>
        <taxon>Dikarya</taxon>
        <taxon>Basidiomycota</taxon>
        <taxon>Agaricomycotina</taxon>
        <taxon>Agaricomycetes</taxon>
        <taxon>Agaricomycetidae</taxon>
        <taxon>Agaricales</taxon>
        <taxon>Agaricineae</taxon>
        <taxon>Strophariaceae</taxon>
        <taxon>Psilocybe</taxon>
    </lineage>
</organism>
<dbReference type="InterPro" id="IPR000719">
    <property type="entry name" value="Prot_kinase_dom"/>
</dbReference>
<dbReference type="PANTHER" id="PTHR38248:SF2">
    <property type="entry name" value="FUNK1 11"/>
    <property type="match status" value="1"/>
</dbReference>
<sequence>MMQDFVTCDIENFMAAYLPFIPSKEDVTDCIETNLKPVGLMAQSELPVFTNFPASPAADDADIENSINRDIYDSLNSIADAIGTFSSSRRPRNRYRYNKIPRRTSISDVDSEFDNEVDACFVTDQALTTDDRRSSLGAAVWIGYIVSNTCEDRMKNNRKVVNAALRIMNCDVRRMFTFGITIEADEATLSYYSRSHCAVSRTFNFVQNPELLISVFMSFLFATESELGYDPMVQLQNDGRYIYQFPDGNQSSVFYRTVHIISGYPLSHITGRMCRIWLVEAYDPATKQAGAQAVLKDVCLDSGAKTEREIQNAIFEDIEAFFDSELSLDSPQLNDIKTQHRDLIDSGEYRQLFLEIILDYVGPISKPVVPSSEPKDHYRTPSEIVNRKRYRVLFKEVCRSVGDLETLGEAIDVIQQAHTALQLLYCAGWVHRDISIGNVLAHRTDDSLPWKVKLIDLEYAKRFPPDNYEAVVDPKTGTPYFMPTEILAKQYLYVPRKKVQTRDRSKYTKDANGLSRDIVIHNFQHDLESLWWLILYLIISHIKDQSTEDWQGPVFQNAVERCQNWAAPIFQNVIDLSSERRICFNYSLVEATVSFIPESVAPIAQLLEINRATLQHAFVGRVRDGYLRNVESYALVHLDFGDFLEAIQGLEKKEWRKYSLKTLTKFSTLNSNPRIPAFSPGAGACLSSPGNVKAKRGPEQNPNLEEQGRTEGSHKRGTKLKKVA</sequence>
<comment type="caution">
    <text evidence="3">The sequence shown here is derived from an EMBL/GenBank/DDBJ whole genome shotgun (WGS) entry which is preliminary data.</text>
</comment>
<dbReference type="InterPro" id="IPR040976">
    <property type="entry name" value="Pkinase_fungal"/>
</dbReference>
<reference evidence="3 4" key="1">
    <citation type="journal article" date="2018" name="Evol. Lett.">
        <title>Horizontal gene cluster transfer increased hallucinogenic mushroom diversity.</title>
        <authorList>
            <person name="Reynolds H.T."/>
            <person name="Vijayakumar V."/>
            <person name="Gluck-Thaler E."/>
            <person name="Korotkin H.B."/>
            <person name="Matheny P.B."/>
            <person name="Slot J.C."/>
        </authorList>
    </citation>
    <scope>NUCLEOTIDE SEQUENCE [LARGE SCALE GENOMIC DNA]</scope>
    <source>
        <strain evidence="3 4">2631</strain>
    </source>
</reference>
<evidence type="ECO:0000313" key="3">
    <source>
        <dbReference type="EMBL" id="PPQ85561.1"/>
    </source>
</evidence>
<evidence type="ECO:0000259" key="2">
    <source>
        <dbReference type="PROSITE" id="PS50011"/>
    </source>
</evidence>
<dbReference type="GO" id="GO:0005524">
    <property type="term" value="F:ATP binding"/>
    <property type="evidence" value="ECO:0007669"/>
    <property type="project" value="InterPro"/>
</dbReference>